<dbReference type="GO" id="GO:0016787">
    <property type="term" value="F:hydrolase activity"/>
    <property type="evidence" value="ECO:0007669"/>
    <property type="project" value="InterPro"/>
</dbReference>
<dbReference type="GO" id="GO:0003677">
    <property type="term" value="F:DNA binding"/>
    <property type="evidence" value="ECO:0007669"/>
    <property type="project" value="InterPro"/>
</dbReference>
<evidence type="ECO:0000259" key="2">
    <source>
        <dbReference type="PROSITE" id="PS51192"/>
    </source>
</evidence>
<dbReference type="PANTHER" id="PTHR47396">
    <property type="entry name" value="TYPE I RESTRICTION ENZYME ECOKI R PROTEIN"/>
    <property type="match status" value="1"/>
</dbReference>
<dbReference type="InterPro" id="IPR027417">
    <property type="entry name" value="P-loop_NTPase"/>
</dbReference>
<dbReference type="Proteomes" id="UP000297318">
    <property type="component" value="Unassembled WGS sequence"/>
</dbReference>
<dbReference type="PANTHER" id="PTHR47396:SF2">
    <property type="entry name" value="HELICASE ATP-BINDING DOMAIN-CONTAINING PROTEIN"/>
    <property type="match status" value="1"/>
</dbReference>
<sequence length="639" mass="68541">MSAPRRADAGGTARGQQPGQDDEPDLFDSWRAESVSSAPPASLPTQPSPSAAEHLSPAFPARAAWGTAGNLRAWQAAALETYGERNPKDFLAVATPGAGKTTFALRVATELLARRIVTRIAVVAPTEHLKTQWADAAARVGIAIDPTFRNAQQRHGSHFNGVALTYAQVGANPDLHRSRTRSAPTLVILDEVHHAGDALTWGDGVRHAFEHAERRLSLTGTPFRSDTAPIPFIAYEPDADGVRRSSADYTYGYGDALRDGVVRPVMFLAYSGQMRWRTSAGDEVSARLGEPLTKDMIGQAWRTALAPDGEWIPAVLKAADTRLTQVRRTVPDAGGLVIATDQTVARAYAAQLRAITGEPAVVVLSDDAGASGRIEEFGAGRQRWMVAVRMVSEGVDVPRLAVGVYATATATPLFFAQAVGRFVRARRRGETASIFLPSVPVLLNLAGELELERDHALDRPSKDGPEGEMLDDAALAEANREEKASDDLDGPGFQALEAQASFDHVLFDGGQFGTGGDIGGEVESDFLAIPGLMETDEMASALRDRQAVHLRAGHGRAAAAVPGEPGWAGSDVVDHRELTRLRKELNQLVSAWARRSSTPHGVVHSRLRQHSGGPEVPLANAEQLTSRIAQVRNWFVGRT</sequence>
<dbReference type="Gene3D" id="3.40.50.300">
    <property type="entry name" value="P-loop containing nucleotide triphosphate hydrolases"/>
    <property type="match status" value="2"/>
</dbReference>
<dbReference type="InterPro" id="IPR006935">
    <property type="entry name" value="Helicase/UvrB_N"/>
</dbReference>
<dbReference type="GO" id="GO:0005524">
    <property type="term" value="F:ATP binding"/>
    <property type="evidence" value="ECO:0007669"/>
    <property type="project" value="InterPro"/>
</dbReference>
<dbReference type="SMART" id="SM00487">
    <property type="entry name" value="DEXDc"/>
    <property type="match status" value="1"/>
</dbReference>
<protein>
    <submittedName>
        <fullName evidence="3">DNA or RNA helicases of superfamily II</fullName>
    </submittedName>
</protein>
<dbReference type="PROSITE" id="PS51192">
    <property type="entry name" value="HELICASE_ATP_BIND_1"/>
    <property type="match status" value="1"/>
</dbReference>
<dbReference type="AlphaFoldDB" id="A0A4Z1E5D4"/>
<keyword evidence="3" id="KW-0347">Helicase</keyword>
<dbReference type="InterPro" id="IPR014001">
    <property type="entry name" value="Helicase_ATP-bd"/>
</dbReference>
<gene>
    <name evidence="3" type="ORF">SERN_0260</name>
</gene>
<keyword evidence="4" id="KW-1185">Reference proteome</keyword>
<reference evidence="3 4" key="1">
    <citation type="submission" date="2018-11" db="EMBL/GenBank/DDBJ databases">
        <title>Complete genome sequencing of the Actinobacteria Serinibacter sp. K3-2.</title>
        <authorList>
            <person name="Rakitin A.L."/>
            <person name="Beletsky A.V."/>
            <person name="Mardanov A.V."/>
            <person name="Ravin N.V."/>
            <person name="Gromova A.S."/>
            <person name="Filippova S.N."/>
            <person name="Gal'Chenko V.F."/>
        </authorList>
    </citation>
    <scope>NUCLEOTIDE SEQUENCE [LARGE SCALE GENOMIC DNA]</scope>
    <source>
        <strain evidence="3 4">K3-2</strain>
    </source>
</reference>
<dbReference type="GO" id="GO:0004386">
    <property type="term" value="F:helicase activity"/>
    <property type="evidence" value="ECO:0007669"/>
    <property type="project" value="UniProtKB-KW"/>
</dbReference>
<dbReference type="SUPFAM" id="SSF52540">
    <property type="entry name" value="P-loop containing nucleoside triphosphate hydrolases"/>
    <property type="match status" value="1"/>
</dbReference>
<proteinExistence type="predicted"/>
<evidence type="ECO:0000313" key="4">
    <source>
        <dbReference type="Proteomes" id="UP000297318"/>
    </source>
</evidence>
<feature type="compositionally biased region" description="Polar residues" evidence="1">
    <location>
        <begin position="34"/>
        <end position="49"/>
    </location>
</feature>
<organism evidence="3 4">
    <name type="scientific">Serinibacter arcticus</name>
    <dbReference type="NCBI Taxonomy" id="1655435"/>
    <lineage>
        <taxon>Bacteria</taxon>
        <taxon>Bacillati</taxon>
        <taxon>Actinomycetota</taxon>
        <taxon>Actinomycetes</taxon>
        <taxon>Micrococcales</taxon>
        <taxon>Beutenbergiaceae</taxon>
        <taxon>Serinibacter</taxon>
    </lineage>
</organism>
<dbReference type="GO" id="GO:0005829">
    <property type="term" value="C:cytosol"/>
    <property type="evidence" value="ECO:0007669"/>
    <property type="project" value="TreeGrafter"/>
</dbReference>
<accession>A0A4Z1E5D4</accession>
<keyword evidence="3" id="KW-0547">Nucleotide-binding</keyword>
<dbReference type="Pfam" id="PF04851">
    <property type="entry name" value="ResIII"/>
    <property type="match status" value="1"/>
</dbReference>
<keyword evidence="3" id="KW-0067">ATP-binding</keyword>
<evidence type="ECO:0000313" key="3">
    <source>
        <dbReference type="EMBL" id="TGO06068.1"/>
    </source>
</evidence>
<comment type="caution">
    <text evidence="3">The sequence shown here is derived from an EMBL/GenBank/DDBJ whole genome shotgun (WGS) entry which is preliminary data.</text>
</comment>
<evidence type="ECO:0000256" key="1">
    <source>
        <dbReference type="SAM" id="MobiDB-lite"/>
    </source>
</evidence>
<keyword evidence="3" id="KW-0378">Hydrolase</keyword>
<dbReference type="EMBL" id="RHPJ01000001">
    <property type="protein sequence ID" value="TGO06068.1"/>
    <property type="molecule type" value="Genomic_DNA"/>
</dbReference>
<name>A0A4Z1E5D4_9MICO</name>
<feature type="domain" description="Helicase ATP-binding" evidence="2">
    <location>
        <begin position="81"/>
        <end position="240"/>
    </location>
</feature>
<dbReference type="InterPro" id="IPR050742">
    <property type="entry name" value="Helicase_Restrict-Modif_Enz"/>
</dbReference>
<feature type="region of interest" description="Disordered" evidence="1">
    <location>
        <begin position="1"/>
        <end position="54"/>
    </location>
</feature>